<keyword evidence="5 9" id="KW-0728">SH3 domain</keyword>
<dbReference type="InterPro" id="IPR008942">
    <property type="entry name" value="ENTH_VHS"/>
</dbReference>
<dbReference type="InterPro" id="IPR003903">
    <property type="entry name" value="UIM_dom"/>
</dbReference>
<comment type="subcellular location">
    <subcellularLocation>
        <location evidence="1">Endosome membrane</location>
        <topology evidence="1">Peripheral membrane protein</topology>
        <orientation evidence="1">Cytoplasmic side</orientation>
    </subcellularLocation>
</comment>
<evidence type="ECO:0000256" key="3">
    <source>
        <dbReference type="ARBA" id="ARBA00017923"/>
    </source>
</evidence>
<reference evidence="15" key="1">
    <citation type="submission" date="2023-07" db="EMBL/GenBank/DDBJ databases">
        <title>A draft genome of Kazachstania heterogenica Y-27499.</title>
        <authorList>
            <person name="Donic C."/>
            <person name="Kralova J.S."/>
            <person name="Fidel L."/>
            <person name="Ben-Dor S."/>
            <person name="Jung S."/>
        </authorList>
    </citation>
    <scope>NUCLEOTIDE SEQUENCE [LARGE SCALE GENOMIC DNA]</scope>
    <source>
        <strain evidence="15">Y27499</strain>
    </source>
</reference>
<evidence type="ECO:0000256" key="1">
    <source>
        <dbReference type="ARBA" id="ARBA00004125"/>
    </source>
</evidence>
<dbReference type="PROSITE" id="PS50179">
    <property type="entry name" value="VHS"/>
    <property type="match status" value="1"/>
</dbReference>
<keyword evidence="15" id="KW-1185">Reference proteome</keyword>
<dbReference type="GO" id="GO:0035091">
    <property type="term" value="F:phosphatidylinositol binding"/>
    <property type="evidence" value="ECO:0007669"/>
    <property type="project" value="InterPro"/>
</dbReference>
<dbReference type="SUPFAM" id="SSF50044">
    <property type="entry name" value="SH3-domain"/>
    <property type="match status" value="1"/>
</dbReference>
<evidence type="ECO:0000256" key="8">
    <source>
        <dbReference type="ARBA" id="ARBA00022927"/>
    </source>
</evidence>
<evidence type="ECO:0000256" key="9">
    <source>
        <dbReference type="PROSITE-ProRule" id="PRU00192"/>
    </source>
</evidence>
<dbReference type="InterPro" id="IPR001452">
    <property type="entry name" value="SH3_domain"/>
</dbReference>
<evidence type="ECO:0000256" key="7">
    <source>
        <dbReference type="ARBA" id="ARBA00022753"/>
    </source>
</evidence>
<dbReference type="PRINTS" id="PR00452">
    <property type="entry name" value="SH3DOMAIN"/>
</dbReference>
<dbReference type="GO" id="GO:0043328">
    <property type="term" value="P:protein transport to vacuole involved in ubiquitin-dependent protein catabolic process via the multivesicular body sorting pathway"/>
    <property type="evidence" value="ECO:0007669"/>
    <property type="project" value="TreeGrafter"/>
</dbReference>
<feature type="region of interest" description="Disordered" evidence="11">
    <location>
        <begin position="418"/>
        <end position="438"/>
    </location>
</feature>
<dbReference type="AlphaFoldDB" id="A0AAN7WJU9"/>
<dbReference type="InterPro" id="IPR050670">
    <property type="entry name" value="STAM"/>
</dbReference>
<dbReference type="PROSITE" id="PS50002">
    <property type="entry name" value="SH3"/>
    <property type="match status" value="1"/>
</dbReference>
<dbReference type="PANTHER" id="PTHR45929">
    <property type="entry name" value="JAK PATHWAY SIGNAL TRANSDUCTION ADAPTOR MOLECULE"/>
    <property type="match status" value="1"/>
</dbReference>
<feature type="compositionally biased region" description="Pro residues" evidence="11">
    <location>
        <begin position="423"/>
        <end position="438"/>
    </location>
</feature>
<keyword evidence="8" id="KW-0653">Protein transport</keyword>
<evidence type="ECO:0000256" key="5">
    <source>
        <dbReference type="ARBA" id="ARBA00022443"/>
    </source>
</evidence>
<dbReference type="PROSITE" id="PS50330">
    <property type="entry name" value="UIM"/>
    <property type="match status" value="1"/>
</dbReference>
<dbReference type="EMBL" id="JAWIZZ010000074">
    <property type="protein sequence ID" value="KAK5773553.1"/>
    <property type="molecule type" value="Genomic_DNA"/>
</dbReference>
<evidence type="ECO:0000259" key="12">
    <source>
        <dbReference type="PROSITE" id="PS50002"/>
    </source>
</evidence>
<dbReference type="Pfam" id="PF00790">
    <property type="entry name" value="VHS"/>
    <property type="match status" value="1"/>
</dbReference>
<comment type="similarity">
    <text evidence="2">Belongs to the STAM family.</text>
</comment>
<protein>
    <recommendedName>
        <fullName evidence="3">Class E vacuolar protein-sorting machinery protein HSE1</fullName>
    </recommendedName>
    <alternativeName>
        <fullName evidence="4">Class E vacuolar protein-sorting machinery protein hse1</fullName>
    </alternativeName>
</protein>
<name>A0AAN7WJU9_9SACH</name>
<accession>A0AAN7WJU9</accession>
<feature type="coiled-coil region" evidence="10">
    <location>
        <begin position="155"/>
        <end position="182"/>
    </location>
</feature>
<dbReference type="Gene3D" id="1.20.5.1940">
    <property type="match status" value="1"/>
</dbReference>
<feature type="domain" description="VHS" evidence="13">
    <location>
        <begin position="14"/>
        <end position="144"/>
    </location>
</feature>
<dbReference type="Gene3D" id="1.25.40.90">
    <property type="match status" value="1"/>
</dbReference>
<evidence type="ECO:0000313" key="15">
    <source>
        <dbReference type="Proteomes" id="UP001306508"/>
    </source>
</evidence>
<dbReference type="GO" id="GO:0010008">
    <property type="term" value="C:endosome membrane"/>
    <property type="evidence" value="ECO:0007669"/>
    <property type="project" value="UniProtKB-SubCell"/>
</dbReference>
<sequence length="438" mass="50336">MSQKIKLNQAVLKATDATLTADNWQRIMNVCDIVRMDPEDNSKIVIQCLEKRFEQKDANVILRTISLTIALAENCGSRLQQEISSKHFTNILYSLIENQQVHITLKKALAKCVEQLAGSFKNDPSLKSMNDIYRKLLKHHSELLGKSNENNSASYTFEKKQTNRVENELKEEDKELAEAIRLSLQEYELAKKKNESISKNIDKDNSTIAIDNNMNNINAQIRQESINKKSQLRRVKAMYDLNSKEPDELSFRKGDIIVVLEQVYRDWWRGSLHGKIGIFPINYVTPLEQNDIVENTIHNKEMETKILNSKDKIDQLNLKLQNSNGDVSILSDDSVNSLYGEVTPMRPEITKLIGKYADERDKLASLYQLLANAEATYNDIMKRTTSAYVNPMYNQPPVLSQSQLQYNPITQQQQFTNTNIPPQQYPNFPPQHLPPSYQ</sequence>
<dbReference type="CDD" id="cd16978">
    <property type="entry name" value="VHS_HSE1"/>
    <property type="match status" value="1"/>
</dbReference>
<dbReference type="SUPFAM" id="SSF48464">
    <property type="entry name" value="ENTH/VHS domain"/>
    <property type="match status" value="1"/>
</dbReference>
<dbReference type="SMART" id="SM00288">
    <property type="entry name" value="VHS"/>
    <property type="match status" value="1"/>
</dbReference>
<dbReference type="Gene3D" id="2.30.30.40">
    <property type="entry name" value="SH3 Domains"/>
    <property type="match status" value="1"/>
</dbReference>
<proteinExistence type="inferred from homology"/>
<organism evidence="14 15">
    <name type="scientific">Arxiozyma heterogenica</name>
    <dbReference type="NCBI Taxonomy" id="278026"/>
    <lineage>
        <taxon>Eukaryota</taxon>
        <taxon>Fungi</taxon>
        <taxon>Dikarya</taxon>
        <taxon>Ascomycota</taxon>
        <taxon>Saccharomycotina</taxon>
        <taxon>Saccharomycetes</taxon>
        <taxon>Saccharomycetales</taxon>
        <taxon>Saccharomycetaceae</taxon>
        <taxon>Arxiozyma</taxon>
    </lineage>
</organism>
<evidence type="ECO:0000256" key="6">
    <source>
        <dbReference type="ARBA" id="ARBA00022448"/>
    </source>
</evidence>
<dbReference type="Proteomes" id="UP001306508">
    <property type="component" value="Unassembled WGS sequence"/>
</dbReference>
<dbReference type="GO" id="GO:0033565">
    <property type="term" value="C:ESCRT-0 complex"/>
    <property type="evidence" value="ECO:0007669"/>
    <property type="project" value="TreeGrafter"/>
</dbReference>
<keyword evidence="10" id="KW-0175">Coiled coil</keyword>
<evidence type="ECO:0000256" key="11">
    <source>
        <dbReference type="SAM" id="MobiDB-lite"/>
    </source>
</evidence>
<keyword evidence="7" id="KW-0967">Endosome</keyword>
<dbReference type="CDD" id="cd11805">
    <property type="entry name" value="SH3_GRB2_like_C"/>
    <property type="match status" value="1"/>
</dbReference>
<evidence type="ECO:0000256" key="4">
    <source>
        <dbReference type="ARBA" id="ARBA00018978"/>
    </source>
</evidence>
<evidence type="ECO:0000313" key="14">
    <source>
        <dbReference type="EMBL" id="KAK5773553.1"/>
    </source>
</evidence>
<dbReference type="InterPro" id="IPR036028">
    <property type="entry name" value="SH3-like_dom_sf"/>
</dbReference>
<dbReference type="GO" id="GO:0043130">
    <property type="term" value="F:ubiquitin binding"/>
    <property type="evidence" value="ECO:0007669"/>
    <property type="project" value="InterPro"/>
</dbReference>
<evidence type="ECO:0000256" key="10">
    <source>
        <dbReference type="SAM" id="Coils"/>
    </source>
</evidence>
<dbReference type="Pfam" id="PF00018">
    <property type="entry name" value="SH3_1"/>
    <property type="match status" value="1"/>
</dbReference>
<dbReference type="FunFam" id="2.30.30.40:FF:000072">
    <property type="entry name" value="Unconventional Myosin IB"/>
    <property type="match status" value="1"/>
</dbReference>
<dbReference type="InterPro" id="IPR002014">
    <property type="entry name" value="VHS_dom"/>
</dbReference>
<feature type="domain" description="SH3" evidence="12">
    <location>
        <begin position="230"/>
        <end position="289"/>
    </location>
</feature>
<evidence type="ECO:0000259" key="13">
    <source>
        <dbReference type="PROSITE" id="PS50179"/>
    </source>
</evidence>
<dbReference type="SMART" id="SM00326">
    <property type="entry name" value="SH3"/>
    <property type="match status" value="1"/>
</dbReference>
<keyword evidence="6" id="KW-0813">Transport</keyword>
<dbReference type="PRINTS" id="PR00499">
    <property type="entry name" value="P67PHOX"/>
</dbReference>
<evidence type="ECO:0000256" key="2">
    <source>
        <dbReference type="ARBA" id="ARBA00009666"/>
    </source>
</evidence>
<comment type="caution">
    <text evidence="14">The sequence shown here is derived from an EMBL/GenBank/DDBJ whole genome shotgun (WGS) entry which is preliminary data.</text>
</comment>
<gene>
    <name evidence="14" type="ORF">RI543_005182</name>
</gene>
<dbReference type="PANTHER" id="PTHR45929:SF3">
    <property type="entry name" value="JAK PATHWAY SIGNAL TRANSDUCTION ADAPTOR MOLECULE"/>
    <property type="match status" value="1"/>
</dbReference>